<evidence type="ECO:0000313" key="1">
    <source>
        <dbReference type="EMBL" id="NWD44444.1"/>
    </source>
</evidence>
<dbReference type="EMBL" id="JACAQR010000030">
    <property type="protein sequence ID" value="NWD44444.1"/>
    <property type="molecule type" value="Genomic_DNA"/>
</dbReference>
<evidence type="ECO:0000313" key="2">
    <source>
        <dbReference type="Proteomes" id="UP000546584"/>
    </source>
</evidence>
<reference evidence="1 2" key="1">
    <citation type="submission" date="2020-04" db="EMBL/GenBank/DDBJ databases">
        <title>Molecular characterization of pseudomonads from Agaricus bisporus reveal novel blotch 2 pathogens in Western Europe.</title>
        <authorList>
            <person name="Taparia T."/>
            <person name="Krijger M."/>
            <person name="Haynes E."/>
            <person name="Elpinstone J.G."/>
            <person name="Noble R."/>
            <person name="Van Der Wolf J."/>
        </authorList>
    </citation>
    <scope>NUCLEOTIDE SEQUENCE [LARGE SCALE GENOMIC DNA]</scope>
    <source>
        <strain evidence="1 2">IPO3753</strain>
    </source>
</reference>
<proteinExistence type="predicted"/>
<accession>A0AAJ3H8G6</accession>
<protein>
    <submittedName>
        <fullName evidence="1">Uncharacterized protein</fullName>
    </submittedName>
</protein>
<name>A0AAJ3H8G6_9PSED</name>
<dbReference type="Proteomes" id="UP000546584">
    <property type="component" value="Unassembled WGS sequence"/>
</dbReference>
<sequence>MLSVLYPGILNYVKQLPIGLMPVAIKADSIPKLIIKTSKELILTAKVRKEFSIYLVPYEIPGVKSVGFLAAFFDDSVSPLTTGGALIKEFGGRELSKLFLSPQVDVHFFNELGWEMLAYRAEFKSTKRHRDVLRSAVLPSVKNLNQSAILTEMTNWFSTTLASDDQDAIRVIFKDSLMPDDVVHVDMSIDNHRYHGAPLVSSIPLERKEPGAFQEKEIVAILHRVFAPEEIYLSPLRTYDKEEMVDILVVTDTIVLLVQAKDSPNVEKILNNTLARKVSASHKSLRTAVGQIKGAITYMRRSPEFVVLVNGREVELDLEGKAVFGLAVVKELFNDEYQGYTPPLLELHAKTGVPCIPLSFGELHQYTSYIDNERSFFEAFMKVFSHGLESGMFPRLRVLPPGSIVNLS</sequence>
<dbReference type="AlphaFoldDB" id="A0AAJ3H8G6"/>
<gene>
    <name evidence="1" type="ORF">HX826_21420</name>
</gene>
<comment type="caution">
    <text evidence="1">The sequence shown here is derived from an EMBL/GenBank/DDBJ whole genome shotgun (WGS) entry which is preliminary data.</text>
</comment>
<organism evidence="1 2">
    <name type="scientific">Pseudomonas yamanorum</name>
    <dbReference type="NCBI Taxonomy" id="515393"/>
    <lineage>
        <taxon>Bacteria</taxon>
        <taxon>Pseudomonadati</taxon>
        <taxon>Pseudomonadota</taxon>
        <taxon>Gammaproteobacteria</taxon>
        <taxon>Pseudomonadales</taxon>
        <taxon>Pseudomonadaceae</taxon>
        <taxon>Pseudomonas</taxon>
    </lineage>
</organism>
<dbReference type="RefSeq" id="WP_177026844.1">
    <property type="nucleotide sequence ID" value="NZ_JACAQR010000030.1"/>
</dbReference>